<dbReference type="AlphaFoldDB" id="A0AAE5MID8"/>
<name>A0AAE5MID8_RHOHA</name>
<dbReference type="Gene3D" id="3.40.50.1820">
    <property type="entry name" value="alpha/beta hydrolase"/>
    <property type="match status" value="1"/>
</dbReference>
<dbReference type="RefSeq" id="WP_022597024.1">
    <property type="nucleotide sequence ID" value="NZ_AP025268.1"/>
</dbReference>
<evidence type="ECO:0000313" key="2">
    <source>
        <dbReference type="EMBL" id="MBM4628335.1"/>
    </source>
</evidence>
<evidence type="ECO:0000259" key="1">
    <source>
        <dbReference type="Pfam" id="PF12697"/>
    </source>
</evidence>
<dbReference type="Pfam" id="PF12697">
    <property type="entry name" value="Abhydrolase_6"/>
    <property type="match status" value="1"/>
</dbReference>
<feature type="domain" description="AB hydrolase-1" evidence="1">
    <location>
        <begin position="33"/>
        <end position="129"/>
    </location>
</feature>
<reference evidence="3 4" key="1">
    <citation type="journal article" date="2016" name="Genome Biol. Evol.">
        <title>Pangenome and Phylogenomic Analysis of the Pathogenic Actinobacterium Rhodococcus equi.</title>
        <authorList>
            <person name="Anastasi E."/>
            <person name="MacArthur I."/>
            <person name="Scortti M."/>
            <person name="Alvarez S."/>
            <person name="Giguere S."/>
            <person name="Vazquez-Boland J.A."/>
        </authorList>
    </citation>
    <scope>NUCLEOTIDE SEQUENCE [LARGE SCALE GENOMIC DNA]</scope>
    <source>
        <strain evidence="3 4">PAM1271</strain>
    </source>
</reference>
<dbReference type="EMBL" id="LWIC01000005">
    <property type="protein sequence ID" value="ORM26173.1"/>
    <property type="molecule type" value="Genomic_DNA"/>
</dbReference>
<sequence length="209" mass="23124">MSVRRRTQNGEGGTPALIVLVLPGGKASDRRRSKPWQVADLRMSSFTRTLRRSCPEVEVRQVRYLLRGWNGADRSPVHDVRRILDDLRPAQTPVVLVGHSMGARVAAVVADDPLVCGVLALAPWWPEGEGGCVPTGRRMVVVHGTADTWTDQAASRRQTTLAQARGLDARWIGMAGTGHTMLRHPGRWHRIAVDFVRDQTRRCTPSNVS</sequence>
<proteinExistence type="predicted"/>
<dbReference type="InterPro" id="IPR000073">
    <property type="entry name" value="AB_hydrolase_1"/>
</dbReference>
<dbReference type="SUPFAM" id="SSF53474">
    <property type="entry name" value="alpha/beta-Hydrolases"/>
    <property type="match status" value="1"/>
</dbReference>
<organism evidence="3 4">
    <name type="scientific">Rhodococcus hoagii</name>
    <name type="common">Corynebacterium equii</name>
    <dbReference type="NCBI Taxonomy" id="43767"/>
    <lineage>
        <taxon>Bacteria</taxon>
        <taxon>Bacillati</taxon>
        <taxon>Actinomycetota</taxon>
        <taxon>Actinomycetes</taxon>
        <taxon>Mycobacteriales</taxon>
        <taxon>Nocardiaceae</taxon>
        <taxon>Prescottella</taxon>
    </lineage>
</organism>
<gene>
    <name evidence="3" type="ORF">A5N68_13070</name>
    <name evidence="2" type="ORF">GS453_16365</name>
</gene>
<dbReference type="InterPro" id="IPR029058">
    <property type="entry name" value="AB_hydrolase_fold"/>
</dbReference>
<evidence type="ECO:0000313" key="4">
    <source>
        <dbReference type="Proteomes" id="UP000193518"/>
    </source>
</evidence>
<comment type="caution">
    <text evidence="3">The sequence shown here is derived from an EMBL/GenBank/DDBJ whole genome shotgun (WGS) entry which is preliminary data.</text>
</comment>
<accession>A0AAE5MID8</accession>
<evidence type="ECO:0000313" key="3">
    <source>
        <dbReference type="EMBL" id="ORM26173.1"/>
    </source>
</evidence>
<dbReference type="EMBL" id="WUXD01000037">
    <property type="protein sequence ID" value="MBM4628335.1"/>
    <property type="molecule type" value="Genomic_DNA"/>
</dbReference>
<dbReference type="GO" id="GO:0016787">
    <property type="term" value="F:hydrolase activity"/>
    <property type="evidence" value="ECO:0007669"/>
    <property type="project" value="UniProtKB-KW"/>
</dbReference>
<protein>
    <submittedName>
        <fullName evidence="2">Alpha/beta fold hydrolase</fullName>
    </submittedName>
</protein>
<dbReference type="Proteomes" id="UP000738270">
    <property type="component" value="Unassembled WGS sequence"/>
</dbReference>
<keyword evidence="2" id="KW-0378">Hydrolase</keyword>
<dbReference type="Proteomes" id="UP000193518">
    <property type="component" value="Unassembled WGS sequence"/>
</dbReference>
<reference evidence="2" key="2">
    <citation type="submission" date="2019-11" db="EMBL/GenBank/DDBJ databases">
        <title>Spread of Macrolides and rifampicin resistant Rhodococcus equi in clinical isolates in the USA.</title>
        <authorList>
            <person name="Alvarez-Narvaez S."/>
            <person name="Huber L."/>
            <person name="Cohen N.D."/>
            <person name="Slovis N."/>
            <person name="Greiter M."/>
            <person name="Giguere S."/>
            <person name="Hart K."/>
        </authorList>
    </citation>
    <scope>NUCLEOTIDE SEQUENCE</scope>
    <source>
        <strain evidence="2">Lh_38</strain>
    </source>
</reference>